<proteinExistence type="predicted"/>
<protein>
    <recommendedName>
        <fullName evidence="2">G-patch domain-containing protein</fullName>
    </recommendedName>
</protein>
<evidence type="ECO:0000259" key="2">
    <source>
        <dbReference type="PROSITE" id="PS50174"/>
    </source>
</evidence>
<dbReference type="Proteomes" id="UP000663854">
    <property type="component" value="Unassembled WGS sequence"/>
</dbReference>
<dbReference type="EMBL" id="CAJNOL010008445">
    <property type="protein sequence ID" value="CAF1636302.1"/>
    <property type="molecule type" value="Genomic_DNA"/>
</dbReference>
<dbReference type="EMBL" id="CAJNOH010006835">
    <property type="protein sequence ID" value="CAF1442525.1"/>
    <property type="molecule type" value="Genomic_DNA"/>
</dbReference>
<gene>
    <name evidence="4" type="ORF">JXQ802_LOCUS52538</name>
    <name evidence="3" type="ORF">PYM288_LOCUS36203</name>
</gene>
<evidence type="ECO:0000313" key="5">
    <source>
        <dbReference type="Proteomes" id="UP000663870"/>
    </source>
</evidence>
<dbReference type="InterPro" id="IPR000467">
    <property type="entry name" value="G_patch_dom"/>
</dbReference>
<evidence type="ECO:0000313" key="4">
    <source>
        <dbReference type="EMBL" id="CAF1636302.1"/>
    </source>
</evidence>
<dbReference type="SMART" id="SM00443">
    <property type="entry name" value="G_patch"/>
    <property type="match status" value="1"/>
</dbReference>
<evidence type="ECO:0000313" key="3">
    <source>
        <dbReference type="EMBL" id="CAF1442525.1"/>
    </source>
</evidence>
<dbReference type="GO" id="GO:0003676">
    <property type="term" value="F:nucleic acid binding"/>
    <property type="evidence" value="ECO:0007669"/>
    <property type="project" value="InterPro"/>
</dbReference>
<feature type="region of interest" description="Disordered" evidence="1">
    <location>
        <begin position="1"/>
        <end position="48"/>
    </location>
</feature>
<dbReference type="PROSITE" id="PS50174">
    <property type="entry name" value="G_PATCH"/>
    <property type="match status" value="1"/>
</dbReference>
<reference evidence="4" key="1">
    <citation type="submission" date="2021-02" db="EMBL/GenBank/DDBJ databases">
        <authorList>
            <person name="Nowell W R."/>
        </authorList>
    </citation>
    <scope>NUCLEOTIDE SEQUENCE</scope>
</reference>
<feature type="compositionally biased region" description="Polar residues" evidence="1">
    <location>
        <begin position="33"/>
        <end position="48"/>
    </location>
</feature>
<dbReference type="AlphaFoldDB" id="A0A816DN44"/>
<name>A0A816DN44_9BILA</name>
<dbReference type="Proteomes" id="UP000663870">
    <property type="component" value="Unassembled WGS sequence"/>
</dbReference>
<comment type="caution">
    <text evidence="4">The sequence shown here is derived from an EMBL/GenBank/DDBJ whole genome shotgun (WGS) entry which is preliminary data.</text>
</comment>
<feature type="domain" description="G-patch" evidence="2">
    <location>
        <begin position="46"/>
        <end position="92"/>
    </location>
</feature>
<feature type="compositionally biased region" description="Basic and acidic residues" evidence="1">
    <location>
        <begin position="1"/>
        <end position="15"/>
    </location>
</feature>
<evidence type="ECO:0000256" key="1">
    <source>
        <dbReference type="SAM" id="MobiDB-lite"/>
    </source>
</evidence>
<accession>A0A816DN44</accession>
<sequence length="148" mass="17197">MKWLKTEEHSTKREFSPQLNSTPPPKKKIRNDGISTLPTPLSSSEYSSAATKMMEKMGYDKNRGLSLNAQGPTKIIEESKQKGRRGLGFTFKNFDDETTEWDFDNDPAPIKEEEEEVRWRPLNNHIEVPLNLDEMREWIKSSFYGNLM</sequence>
<keyword evidence="5" id="KW-1185">Reference proteome</keyword>
<dbReference type="Pfam" id="PF01585">
    <property type="entry name" value="G-patch"/>
    <property type="match status" value="1"/>
</dbReference>
<organism evidence="4 5">
    <name type="scientific">Rotaria sordida</name>
    <dbReference type="NCBI Taxonomy" id="392033"/>
    <lineage>
        <taxon>Eukaryota</taxon>
        <taxon>Metazoa</taxon>
        <taxon>Spiralia</taxon>
        <taxon>Gnathifera</taxon>
        <taxon>Rotifera</taxon>
        <taxon>Eurotatoria</taxon>
        <taxon>Bdelloidea</taxon>
        <taxon>Philodinida</taxon>
        <taxon>Philodinidae</taxon>
        <taxon>Rotaria</taxon>
    </lineage>
</organism>